<dbReference type="Gene3D" id="2.120.10.30">
    <property type="entry name" value="TolB, C-terminal domain"/>
    <property type="match status" value="1"/>
</dbReference>
<dbReference type="SUPFAM" id="SSF63829">
    <property type="entry name" value="Calcium-dependent phosphotriesterase"/>
    <property type="match status" value="1"/>
</dbReference>
<gene>
    <name evidence="2" type="ORF">GCM10007901_24730</name>
</gene>
<reference evidence="3" key="1">
    <citation type="journal article" date="2019" name="Int. J. Syst. Evol. Microbiol.">
        <title>The Global Catalogue of Microorganisms (GCM) 10K type strain sequencing project: providing services to taxonomists for standard genome sequencing and annotation.</title>
        <authorList>
            <consortium name="The Broad Institute Genomics Platform"/>
            <consortium name="The Broad Institute Genome Sequencing Center for Infectious Disease"/>
            <person name="Wu L."/>
            <person name="Ma J."/>
        </authorList>
    </citation>
    <scope>NUCLEOTIDE SEQUENCE [LARGE SCALE GENOMIC DNA]</scope>
    <source>
        <strain evidence="3">NBRC 111980</strain>
    </source>
</reference>
<dbReference type="Gene3D" id="2.130.10.10">
    <property type="entry name" value="YVTN repeat-like/Quinoprotein amine dehydrogenase"/>
    <property type="match status" value="1"/>
</dbReference>
<proteinExistence type="predicted"/>
<keyword evidence="3" id="KW-1185">Reference proteome</keyword>
<dbReference type="Proteomes" id="UP001156670">
    <property type="component" value="Unassembled WGS sequence"/>
</dbReference>
<comment type="caution">
    <text evidence="2">The sequence shown here is derived from an EMBL/GenBank/DDBJ whole genome shotgun (WGS) entry which is preliminary data.</text>
</comment>
<dbReference type="PANTHER" id="PTHR40274">
    <property type="entry name" value="VIRGINIAMYCIN B LYASE"/>
    <property type="match status" value="1"/>
</dbReference>
<organism evidence="2 3">
    <name type="scientific">Dyella acidisoli</name>
    <dbReference type="NCBI Taxonomy" id="1867834"/>
    <lineage>
        <taxon>Bacteria</taxon>
        <taxon>Pseudomonadati</taxon>
        <taxon>Pseudomonadota</taxon>
        <taxon>Gammaproteobacteria</taxon>
        <taxon>Lysobacterales</taxon>
        <taxon>Rhodanobacteraceae</taxon>
        <taxon>Dyella</taxon>
    </lineage>
</organism>
<feature type="chain" id="PRO_5046777240" description="6-bladed beta-propeller" evidence="1">
    <location>
        <begin position="32"/>
        <end position="426"/>
    </location>
</feature>
<dbReference type="PANTHER" id="PTHR40274:SF3">
    <property type="entry name" value="VIRGINIAMYCIN B LYASE"/>
    <property type="match status" value="1"/>
</dbReference>
<evidence type="ECO:0000313" key="3">
    <source>
        <dbReference type="Proteomes" id="UP001156670"/>
    </source>
</evidence>
<dbReference type="RefSeq" id="WP_284321229.1">
    <property type="nucleotide sequence ID" value="NZ_BSOB01000018.1"/>
</dbReference>
<feature type="signal peptide" evidence="1">
    <location>
        <begin position="1"/>
        <end position="31"/>
    </location>
</feature>
<accession>A0ABQ5XQ65</accession>
<evidence type="ECO:0008006" key="4">
    <source>
        <dbReference type="Google" id="ProtNLM"/>
    </source>
</evidence>
<sequence length="426" mass="45848">MFPRVFLSKVRTKAFQLLTATVLIGAGVASQAGYCSDVNNPNANFFISSFGSNQLMMFSETGAFLKVVYPMDGPVASQIGFDGDLFVSANLGGQVLRFDGFTGAYKGVFIDKGVGGLTNPSAPNFGPDNLVYVGDAATNRVLRYDRHGNFIDIFAGPGSRWDSPNYPALSGPFMNTFDDKYMYIASANNNSVIRYDLKTGEPSYFVPPGSGGLKGPIGLEIGPDGNFYVTSTDNRVLRYKQGTGEFMDAFIPAGSGGLSVPRAVRFSGPNSNLYIISLGTDQVLEFDRETGAFVRVVANGAPYGLSTAKGLTLTPTPIFNVYAKVDDHAPFLGVSNFKHVCIEHSLQDYSDPSPQVKLVSIVSTDTSLDMTKAVRNAHFGQADYGFDLDFSNSTGADQHYTIEYIATNNHGLTKIATTEVDVPPQQ</sequence>
<dbReference type="InterPro" id="IPR015943">
    <property type="entry name" value="WD40/YVTN_repeat-like_dom_sf"/>
</dbReference>
<protein>
    <recommendedName>
        <fullName evidence="4">6-bladed beta-propeller</fullName>
    </recommendedName>
</protein>
<dbReference type="InterPro" id="IPR011042">
    <property type="entry name" value="6-blade_b-propeller_TolB-like"/>
</dbReference>
<evidence type="ECO:0000313" key="2">
    <source>
        <dbReference type="EMBL" id="GLQ93522.1"/>
    </source>
</evidence>
<keyword evidence="1" id="KW-0732">Signal</keyword>
<name>A0ABQ5XQ65_9GAMM</name>
<evidence type="ECO:0000256" key="1">
    <source>
        <dbReference type="SAM" id="SignalP"/>
    </source>
</evidence>
<dbReference type="InterPro" id="IPR051344">
    <property type="entry name" value="Vgb"/>
</dbReference>
<dbReference type="EMBL" id="BSOB01000018">
    <property type="protein sequence ID" value="GLQ93522.1"/>
    <property type="molecule type" value="Genomic_DNA"/>
</dbReference>